<evidence type="ECO:0000259" key="9">
    <source>
        <dbReference type="Pfam" id="PF13231"/>
    </source>
</evidence>
<feature type="transmembrane region" description="Helical" evidence="8">
    <location>
        <begin position="237"/>
        <end position="256"/>
    </location>
</feature>
<feature type="transmembrane region" description="Helical" evidence="8">
    <location>
        <begin position="102"/>
        <end position="120"/>
    </location>
</feature>
<organism evidence="10 11">
    <name type="scientific">Streptomyces durbertensis</name>
    <dbReference type="NCBI Taxonomy" id="2448886"/>
    <lineage>
        <taxon>Bacteria</taxon>
        <taxon>Bacillati</taxon>
        <taxon>Actinomycetota</taxon>
        <taxon>Actinomycetes</taxon>
        <taxon>Kitasatosporales</taxon>
        <taxon>Streptomycetaceae</taxon>
        <taxon>Streptomyces</taxon>
    </lineage>
</organism>
<feature type="transmembrane region" description="Helical" evidence="8">
    <location>
        <begin position="276"/>
        <end position="296"/>
    </location>
</feature>
<evidence type="ECO:0000313" key="11">
    <source>
        <dbReference type="Proteomes" id="UP000766698"/>
    </source>
</evidence>
<reference evidence="11" key="1">
    <citation type="journal article" date="2020" name="Syst. Appl. Microbiol.">
        <title>Streptomyces alkaliterrae sp. nov., isolated from an alkaline soil, and emended descriptions of Streptomyces alkaliphilus, Streptomyces calidiresistens and Streptomyces durbertensis.</title>
        <authorList>
            <person name="Swiecimska M."/>
            <person name="Golinska P."/>
            <person name="Nouioui I."/>
            <person name="Wypij M."/>
            <person name="Rai M."/>
            <person name="Sangal V."/>
            <person name="Goodfellow M."/>
        </authorList>
    </citation>
    <scope>NUCLEOTIDE SEQUENCE [LARGE SCALE GENOMIC DNA]</scope>
    <source>
        <strain evidence="11">DSM 104538</strain>
    </source>
</reference>
<comment type="caution">
    <text evidence="10">The sequence shown here is derived from an EMBL/GenBank/DDBJ whole genome shotgun (WGS) entry which is preliminary data.</text>
</comment>
<feature type="domain" description="Glycosyltransferase RgtA/B/C/D-like" evidence="9">
    <location>
        <begin position="35"/>
        <end position="180"/>
    </location>
</feature>
<evidence type="ECO:0000256" key="6">
    <source>
        <dbReference type="ARBA" id="ARBA00022989"/>
    </source>
</evidence>
<protein>
    <submittedName>
        <fullName evidence="10">Glycosyltransferase family 39 protein</fullName>
    </submittedName>
</protein>
<feature type="transmembrane region" description="Helical" evidence="8">
    <location>
        <begin position="132"/>
        <end position="158"/>
    </location>
</feature>
<evidence type="ECO:0000256" key="3">
    <source>
        <dbReference type="ARBA" id="ARBA00022676"/>
    </source>
</evidence>
<evidence type="ECO:0000313" key="10">
    <source>
        <dbReference type="EMBL" id="MBB1244207.1"/>
    </source>
</evidence>
<dbReference type="InterPro" id="IPR038731">
    <property type="entry name" value="RgtA/B/C-like"/>
</dbReference>
<evidence type="ECO:0000256" key="7">
    <source>
        <dbReference type="ARBA" id="ARBA00023136"/>
    </source>
</evidence>
<evidence type="ECO:0000256" key="5">
    <source>
        <dbReference type="ARBA" id="ARBA00022692"/>
    </source>
</evidence>
<feature type="transmembrane region" description="Helical" evidence="8">
    <location>
        <begin position="207"/>
        <end position="225"/>
    </location>
</feature>
<keyword evidence="2" id="KW-1003">Cell membrane</keyword>
<accession>A0ABR6EFV2</accession>
<dbReference type="InterPro" id="IPR050297">
    <property type="entry name" value="LipidA_mod_glycosyltrf_83"/>
</dbReference>
<keyword evidence="3" id="KW-0328">Glycosyltransferase</keyword>
<evidence type="ECO:0000256" key="1">
    <source>
        <dbReference type="ARBA" id="ARBA00004651"/>
    </source>
</evidence>
<keyword evidence="5 8" id="KW-0812">Transmembrane</keyword>
<evidence type="ECO:0000256" key="8">
    <source>
        <dbReference type="SAM" id="Phobius"/>
    </source>
</evidence>
<comment type="subcellular location">
    <subcellularLocation>
        <location evidence="1">Cell membrane</location>
        <topology evidence="1">Multi-pass membrane protein</topology>
    </subcellularLocation>
</comment>
<keyword evidence="6 8" id="KW-1133">Transmembrane helix</keyword>
<evidence type="ECO:0000256" key="4">
    <source>
        <dbReference type="ARBA" id="ARBA00022679"/>
    </source>
</evidence>
<sequence length="463" mass="49189">MWRDEAVTVAVAGRPLPETWALLQQIDAVHGLYYLLAHGWFALFGDGLWALRVPSVLATAVAAAGVAALGRRLWNARAGLLAGLAYPLLPPVLHHAQEGRSYAMVAAALVWATWTLVRAVERPGAAGRWGGYAALALLACWLNLFAGFALLAHGVALWRAGADHRVWRPWLTACGAVGLGVLPLALMCTGQAEGQLGWLSRPGAGEWAAFLAVTAAGWVLARYTAGGGPTDGARLTRGRLAGGGLAGGGLALALLAVPPGTLLLLSMAHPYYVDRYVLYAFAGLALLLGAAADRALDHRPARARRGAVLAVAAAVLAGLLLPWPLDLRGPQSRKDDALAVAAAVRELAAPGDAVLFTPARRRDWLLHDRATYRSLDDVALARSPEDSGTLRGVEHPAAELPRRVRAAHRVVVLADPPDQPLDDTADEVAKRDVLARHFRPCREIHVHGARVTLWSSVGCPRRR</sequence>
<feature type="transmembrane region" description="Helical" evidence="8">
    <location>
        <begin position="308"/>
        <end position="325"/>
    </location>
</feature>
<dbReference type="PANTHER" id="PTHR33908:SF3">
    <property type="entry name" value="UNDECAPRENYL PHOSPHATE-ALPHA-4-AMINO-4-DEOXY-L-ARABINOSE ARABINOSYL TRANSFERASE"/>
    <property type="match status" value="1"/>
</dbReference>
<dbReference type="PANTHER" id="PTHR33908">
    <property type="entry name" value="MANNOSYLTRANSFERASE YKCB-RELATED"/>
    <property type="match status" value="1"/>
</dbReference>
<gene>
    <name evidence="10" type="ORF">GL263_11650</name>
</gene>
<feature type="transmembrane region" description="Helical" evidence="8">
    <location>
        <begin position="170"/>
        <end position="187"/>
    </location>
</feature>
<name>A0ABR6EFV2_9ACTN</name>
<dbReference type="Proteomes" id="UP000766698">
    <property type="component" value="Unassembled WGS sequence"/>
</dbReference>
<dbReference type="EMBL" id="WMLF01000134">
    <property type="protein sequence ID" value="MBB1244207.1"/>
    <property type="molecule type" value="Genomic_DNA"/>
</dbReference>
<dbReference type="Pfam" id="PF13231">
    <property type="entry name" value="PMT_2"/>
    <property type="match status" value="1"/>
</dbReference>
<keyword evidence="4" id="KW-0808">Transferase</keyword>
<feature type="transmembrane region" description="Helical" evidence="8">
    <location>
        <begin position="49"/>
        <end position="70"/>
    </location>
</feature>
<keyword evidence="7 8" id="KW-0472">Membrane</keyword>
<proteinExistence type="predicted"/>
<evidence type="ECO:0000256" key="2">
    <source>
        <dbReference type="ARBA" id="ARBA00022475"/>
    </source>
</evidence>
<keyword evidence="11" id="KW-1185">Reference proteome</keyword>